<reference evidence="1" key="1">
    <citation type="submission" date="2023-09" db="EMBL/GenBank/DDBJ databases">
        <title>Genomes of two closely related lineages of the louse Polyplax serrata with different host specificities.</title>
        <authorList>
            <person name="Martinu J."/>
            <person name="Tarabai H."/>
            <person name="Stefka J."/>
            <person name="Hypsa V."/>
        </authorList>
    </citation>
    <scope>NUCLEOTIDE SEQUENCE [LARGE SCALE GENOMIC DNA]</scope>
    <source>
        <strain evidence="1">HR10_N</strain>
    </source>
</reference>
<sequence>MHRKTYNFKEQNETKNKYIGIETTVAKLPGALGIKPLPKPNPKK</sequence>
<name>A0ABZ2GX62_9GAMM</name>
<dbReference type="EMBL" id="CP135136">
    <property type="protein sequence ID" value="WWR12020.1"/>
    <property type="molecule type" value="Genomic_DNA"/>
</dbReference>
<keyword evidence="2" id="KW-1185">Reference proteome</keyword>
<dbReference type="RefSeq" id="WP_338521571.1">
    <property type="nucleotide sequence ID" value="NZ_CP135136.1"/>
</dbReference>
<evidence type="ECO:0000313" key="2">
    <source>
        <dbReference type="Proteomes" id="UP001360424"/>
    </source>
</evidence>
<gene>
    <name evidence="1" type="ORF">RQL38_00010</name>
</gene>
<organism evidence="1 2">
    <name type="scientific">Candidatus Legionella polyplacis</name>
    <dbReference type="NCBI Taxonomy" id="2005262"/>
    <lineage>
        <taxon>Bacteria</taxon>
        <taxon>Pseudomonadati</taxon>
        <taxon>Pseudomonadota</taxon>
        <taxon>Gammaproteobacteria</taxon>
        <taxon>Legionellales</taxon>
        <taxon>Legionellaceae</taxon>
        <taxon>Legionella</taxon>
    </lineage>
</organism>
<accession>A0ABZ2GX62</accession>
<evidence type="ECO:0000313" key="1">
    <source>
        <dbReference type="EMBL" id="WWR12020.1"/>
    </source>
</evidence>
<dbReference type="Proteomes" id="UP001360424">
    <property type="component" value="Chromosome"/>
</dbReference>
<proteinExistence type="predicted"/>
<protein>
    <submittedName>
        <fullName evidence="1">Uncharacterized protein</fullName>
    </submittedName>
</protein>